<reference evidence="2 3" key="1">
    <citation type="submission" date="2012-12" db="EMBL/GenBank/DDBJ databases">
        <title>Genome Assembly of Photobacterium sp. AK15.</title>
        <authorList>
            <person name="Khatri I."/>
            <person name="Vaidya B."/>
            <person name="Srinivas T.N.R."/>
            <person name="Subramanian S."/>
            <person name="Pinnaka A."/>
        </authorList>
    </citation>
    <scope>NUCLEOTIDE SEQUENCE [LARGE SCALE GENOMIC DNA]</scope>
    <source>
        <strain evidence="2 3">AK15</strain>
    </source>
</reference>
<evidence type="ECO:0000256" key="1">
    <source>
        <dbReference type="SAM" id="MobiDB-lite"/>
    </source>
</evidence>
<accession>L8JAH6</accession>
<dbReference type="Pfam" id="PF06252">
    <property type="entry name" value="GemA"/>
    <property type="match status" value="1"/>
</dbReference>
<dbReference type="RefSeq" id="WP_007466003.1">
    <property type="nucleotide sequence ID" value="NZ_AMZO01000016.1"/>
</dbReference>
<evidence type="ECO:0008006" key="4">
    <source>
        <dbReference type="Google" id="ProtNLM"/>
    </source>
</evidence>
<evidence type="ECO:0000313" key="3">
    <source>
        <dbReference type="Proteomes" id="UP000011134"/>
    </source>
</evidence>
<sequence length="162" mass="18592">MNNRNRLIQLIHIGKRNLGLDDDTYRALLTATTGKPSCSQLTVKQLDSVLAVMERQGFKRKRSNSKTTFKRRLSPKSGNAKHAQIDKIRAIWITMHQQGIIRDGSETALDAYVRRMTKRGNQKGVDHVGWLDSRQACVVLESLKKWHKREFGDRTKEADRGH</sequence>
<proteinExistence type="predicted"/>
<protein>
    <recommendedName>
        <fullName evidence="4">Regulatory protein GemA</fullName>
    </recommendedName>
</protein>
<gene>
    <name evidence="2" type="ORF">C942_00957</name>
</gene>
<organism evidence="2 3">
    <name type="scientific">Photobacterium marinum</name>
    <dbReference type="NCBI Taxonomy" id="1056511"/>
    <lineage>
        <taxon>Bacteria</taxon>
        <taxon>Pseudomonadati</taxon>
        <taxon>Pseudomonadota</taxon>
        <taxon>Gammaproteobacteria</taxon>
        <taxon>Vibrionales</taxon>
        <taxon>Vibrionaceae</taxon>
        <taxon>Photobacterium</taxon>
    </lineage>
</organism>
<feature type="region of interest" description="Disordered" evidence="1">
    <location>
        <begin position="57"/>
        <end position="81"/>
    </location>
</feature>
<dbReference type="InterPro" id="IPR009363">
    <property type="entry name" value="Phage_Mu_Gp16"/>
</dbReference>
<name>L8JAH6_9GAMM</name>
<evidence type="ECO:0000313" key="2">
    <source>
        <dbReference type="EMBL" id="ELR65870.1"/>
    </source>
</evidence>
<dbReference type="OrthoDB" id="7360086at2"/>
<dbReference type="PATRIC" id="fig|1056511.3.peg.2450"/>
<feature type="compositionally biased region" description="Basic residues" evidence="1">
    <location>
        <begin position="58"/>
        <end position="74"/>
    </location>
</feature>
<dbReference type="EMBL" id="AMZO01000016">
    <property type="protein sequence ID" value="ELR65870.1"/>
    <property type="molecule type" value="Genomic_DNA"/>
</dbReference>
<dbReference type="AlphaFoldDB" id="L8JAH6"/>
<comment type="caution">
    <text evidence="2">The sequence shown here is derived from an EMBL/GenBank/DDBJ whole genome shotgun (WGS) entry which is preliminary data.</text>
</comment>
<keyword evidence="3" id="KW-1185">Reference proteome</keyword>
<dbReference type="Proteomes" id="UP000011134">
    <property type="component" value="Unassembled WGS sequence"/>
</dbReference>